<dbReference type="EMBL" id="CP000116">
    <property type="protein sequence ID" value="AAZ98570.1"/>
    <property type="molecule type" value="Genomic_DNA"/>
</dbReference>
<keyword evidence="2" id="KW-1185">Reference proteome</keyword>
<gene>
    <name evidence="1" type="ordered locus">Tbd_2617</name>
</gene>
<dbReference type="Proteomes" id="UP000008291">
    <property type="component" value="Chromosome"/>
</dbReference>
<dbReference type="STRING" id="292415.Tbd_2617"/>
<dbReference type="RefSeq" id="WP_011313129.1">
    <property type="nucleotide sequence ID" value="NC_007404.1"/>
</dbReference>
<dbReference type="eggNOG" id="COG2345">
    <property type="taxonomic scope" value="Bacteria"/>
</dbReference>
<sequence>MQQIHAYLKTRGEQLDTEIAAATRIPLEDVRLHLSEMAKRGDVIVCHSTRFVKGEKLEGMLCRVSGFIPQASPGRKPKASQ</sequence>
<name>Q3SFN6_THIDA</name>
<dbReference type="HOGENOM" id="CLU_2604717_0_0_4"/>
<reference evidence="1 2" key="1">
    <citation type="journal article" date="2006" name="J. Bacteriol.">
        <title>The genome sequence of the obligately chemolithoautotrophic, facultatively anaerobic bacterium Thiobacillus denitrificans.</title>
        <authorList>
            <person name="Beller H.R."/>
            <person name="Chain P.S."/>
            <person name="Letain T.E."/>
            <person name="Chakicherla A."/>
            <person name="Larimer F.W."/>
            <person name="Richardson P.M."/>
            <person name="Coleman M.A."/>
            <person name="Wood A.P."/>
            <person name="Kelly D.P."/>
        </authorList>
    </citation>
    <scope>NUCLEOTIDE SEQUENCE [LARGE SCALE GENOMIC DNA]</scope>
    <source>
        <strain evidence="1 2">ATCC 25259</strain>
    </source>
</reference>
<protein>
    <recommendedName>
        <fullName evidence="3">Transcriptional regulator</fullName>
    </recommendedName>
</protein>
<evidence type="ECO:0000313" key="1">
    <source>
        <dbReference type="EMBL" id="AAZ98570.1"/>
    </source>
</evidence>
<evidence type="ECO:0008006" key="3">
    <source>
        <dbReference type="Google" id="ProtNLM"/>
    </source>
</evidence>
<evidence type="ECO:0000313" key="2">
    <source>
        <dbReference type="Proteomes" id="UP000008291"/>
    </source>
</evidence>
<proteinExistence type="predicted"/>
<organism evidence="1 2">
    <name type="scientific">Thiobacillus denitrificans (strain ATCC 25259 / T1)</name>
    <dbReference type="NCBI Taxonomy" id="292415"/>
    <lineage>
        <taxon>Bacteria</taxon>
        <taxon>Pseudomonadati</taxon>
        <taxon>Pseudomonadota</taxon>
        <taxon>Betaproteobacteria</taxon>
        <taxon>Nitrosomonadales</taxon>
        <taxon>Thiobacillaceae</taxon>
        <taxon>Thiobacillus</taxon>
    </lineage>
</organism>
<dbReference type="KEGG" id="tbd:Tbd_2617"/>
<dbReference type="OrthoDB" id="9181174at2"/>
<dbReference type="AlphaFoldDB" id="Q3SFN6"/>
<accession>Q3SFN6</accession>